<keyword evidence="1" id="KW-0812">Transmembrane</keyword>
<gene>
    <name evidence="2" type="ORF">HC358_05225</name>
</gene>
<dbReference type="AlphaFoldDB" id="A0A7G5CB25"/>
<organism evidence="2 3">
    <name type="scientific">Wolbachia pipientis</name>
    <dbReference type="NCBI Taxonomy" id="955"/>
    <lineage>
        <taxon>Bacteria</taxon>
        <taxon>Pseudomonadati</taxon>
        <taxon>Pseudomonadota</taxon>
        <taxon>Alphaproteobacteria</taxon>
        <taxon>Rickettsiales</taxon>
        <taxon>Anaplasmataceae</taxon>
        <taxon>Wolbachieae</taxon>
        <taxon>Wolbachia</taxon>
    </lineage>
</organism>
<proteinExistence type="predicted"/>
<feature type="transmembrane region" description="Helical" evidence="1">
    <location>
        <begin position="20"/>
        <end position="42"/>
    </location>
</feature>
<dbReference type="InterPro" id="IPR010466">
    <property type="entry name" value="DUF1058"/>
</dbReference>
<dbReference type="Pfam" id="PF06347">
    <property type="entry name" value="SH3_4"/>
    <property type="match status" value="2"/>
</dbReference>
<evidence type="ECO:0000313" key="2">
    <source>
        <dbReference type="EMBL" id="QMV46409.1"/>
    </source>
</evidence>
<evidence type="ECO:0000313" key="3">
    <source>
        <dbReference type="Proteomes" id="UP000515744"/>
    </source>
</evidence>
<reference evidence="2 3" key="2">
    <citation type="journal article" date="2020" name="Mol. Biol. Evol.">
        <title>Life and death of selfish genes: comparative genomics reveals the dynamic evolution of cytoplasmic incompatibility.</title>
        <authorList>
            <person name="Martinez J."/>
            <person name="Klasson L."/>
            <person name="Welch J."/>
            <person name="Jiggins F.M."/>
        </authorList>
    </citation>
    <scope>NUCLEOTIDE SEQUENCE [LARGE SCALE GENOMIC DNA]</scope>
    <source>
        <strain evidence="2">WStv</strain>
    </source>
</reference>
<evidence type="ECO:0008006" key="4">
    <source>
        <dbReference type="Google" id="ProtNLM"/>
    </source>
</evidence>
<dbReference type="Proteomes" id="UP000515744">
    <property type="component" value="Chromosome"/>
</dbReference>
<reference evidence="3" key="1">
    <citation type="journal article" date="2020" name="Mol. Biol.">
        <title>Life and death of selfish genes: comparative genomics reveals the dynamic evolution of cytoplasmic incompatibility.</title>
        <authorList>
            <person name="Martinez J."/>
            <person name="Klasson L."/>
            <person name="Welch J."/>
            <person name="Jiggins F.M."/>
        </authorList>
    </citation>
    <scope>NUCLEOTIDE SEQUENCE [LARGE SCALE GENOMIC DNA]</scope>
</reference>
<protein>
    <recommendedName>
        <fullName evidence="4">SH3b domain-containing protein</fullName>
    </recommendedName>
</protein>
<dbReference type="EMBL" id="CP050531">
    <property type="protein sequence ID" value="QMV46409.1"/>
    <property type="molecule type" value="Genomic_DNA"/>
</dbReference>
<keyword evidence="1" id="KW-0472">Membrane</keyword>
<keyword evidence="1" id="KW-1133">Transmembrane helix</keyword>
<accession>A0A7G5CB25</accession>
<dbReference type="RefSeq" id="WP_182158781.1">
    <property type="nucleotide sequence ID" value="NZ_CP050531.1"/>
</dbReference>
<name>A0A7G5CB25_WOLPI</name>
<evidence type="ECO:0000256" key="1">
    <source>
        <dbReference type="SAM" id="Phobius"/>
    </source>
</evidence>
<sequence length="163" mass="18939">MMNKSITLSLTSSQCVTLGSWFSTIILLFLLFSHSLFANNFVSTKSNKINMRTGPGFHYPIKWIYTCKNLPLKVIEEFESWKKVCDIDEDCGWIKGNLLSDKRYAILKEDTYGYQKQSVDSKITMKIDKFVVIEIKKCSEKWCLLSSSKRKAWVQKKHIYGVD</sequence>